<dbReference type="RefSeq" id="WP_282219547.1">
    <property type="nucleotide sequence ID" value="NZ_CP118246.1"/>
</dbReference>
<keyword evidence="1" id="KW-0812">Transmembrane</keyword>
<accession>A0ABY7YPZ4</accession>
<feature type="domain" description="YrhK" evidence="2">
    <location>
        <begin position="21"/>
        <end position="75"/>
    </location>
</feature>
<proteinExistence type="predicted"/>
<keyword evidence="4" id="KW-1185">Reference proteome</keyword>
<name>A0ABY7YPZ4_9HYPH</name>
<evidence type="ECO:0000259" key="2">
    <source>
        <dbReference type="Pfam" id="PF14145"/>
    </source>
</evidence>
<sequence>MAIFQQDSATNTPQQRKLYAVYELVYTLVDAMAAILFLIGSALFFYASLQTPAIWMFVVGSACFALKPVLRVVREFHLLAIGDIDSLADRYR</sequence>
<organism evidence="3 4">
    <name type="scientific">Devosia algicola</name>
    <dbReference type="NCBI Taxonomy" id="3026418"/>
    <lineage>
        <taxon>Bacteria</taxon>
        <taxon>Pseudomonadati</taxon>
        <taxon>Pseudomonadota</taxon>
        <taxon>Alphaproteobacteria</taxon>
        <taxon>Hyphomicrobiales</taxon>
        <taxon>Devosiaceae</taxon>
        <taxon>Devosia</taxon>
    </lineage>
</organism>
<gene>
    <name evidence="3" type="ORF">PSQ19_02830</name>
</gene>
<evidence type="ECO:0000313" key="3">
    <source>
        <dbReference type="EMBL" id="WDR03145.1"/>
    </source>
</evidence>
<dbReference type="Proteomes" id="UP001220530">
    <property type="component" value="Chromosome"/>
</dbReference>
<dbReference type="EMBL" id="CP118246">
    <property type="protein sequence ID" value="WDR03145.1"/>
    <property type="molecule type" value="Genomic_DNA"/>
</dbReference>
<evidence type="ECO:0000256" key="1">
    <source>
        <dbReference type="SAM" id="Phobius"/>
    </source>
</evidence>
<keyword evidence="1" id="KW-0472">Membrane</keyword>
<feature type="transmembrane region" description="Helical" evidence="1">
    <location>
        <begin position="53"/>
        <end position="70"/>
    </location>
</feature>
<protein>
    <submittedName>
        <fullName evidence="3">YrhK family protein</fullName>
    </submittedName>
</protein>
<feature type="transmembrane region" description="Helical" evidence="1">
    <location>
        <begin position="24"/>
        <end position="47"/>
    </location>
</feature>
<keyword evidence="1" id="KW-1133">Transmembrane helix</keyword>
<dbReference type="Pfam" id="PF14145">
    <property type="entry name" value="YrhK"/>
    <property type="match status" value="1"/>
</dbReference>
<reference evidence="3 4" key="1">
    <citation type="submission" date="2023-02" db="EMBL/GenBank/DDBJ databases">
        <title>Devosia algicola sp. nov., isolated from the phycosphere of marine algae.</title>
        <authorList>
            <person name="Kim J.M."/>
            <person name="Lee J.K."/>
            <person name="Choi B.J."/>
            <person name="Bayburt H."/>
            <person name="Jeon C.O."/>
        </authorList>
    </citation>
    <scope>NUCLEOTIDE SEQUENCE [LARGE SCALE GENOMIC DNA]</scope>
    <source>
        <strain evidence="3 4">G20-9</strain>
    </source>
</reference>
<evidence type="ECO:0000313" key="4">
    <source>
        <dbReference type="Proteomes" id="UP001220530"/>
    </source>
</evidence>
<dbReference type="InterPro" id="IPR025424">
    <property type="entry name" value="YrhK_domain"/>
</dbReference>